<evidence type="ECO:0000313" key="2">
    <source>
        <dbReference type="EMBL" id="EER24854.1"/>
    </source>
</evidence>
<feature type="region of interest" description="Disordered" evidence="1">
    <location>
        <begin position="1"/>
        <end position="31"/>
    </location>
</feature>
<evidence type="ECO:0000256" key="1">
    <source>
        <dbReference type="SAM" id="MobiDB-lite"/>
    </source>
</evidence>
<dbReference type="AlphaFoldDB" id="C5PCP3"/>
<dbReference type="EMBL" id="ACFW01000043">
    <property type="protein sequence ID" value="EER24854.1"/>
    <property type="molecule type" value="Genomic_DNA"/>
</dbReference>
<dbReference type="Proteomes" id="UP000009084">
    <property type="component" value="Unassembled WGS sequence"/>
</dbReference>
<dbReference type="KEGG" id="cpw:9692470"/>
<feature type="compositionally biased region" description="Pro residues" evidence="1">
    <location>
        <begin position="18"/>
        <end position="30"/>
    </location>
</feature>
<organism evidence="2 3">
    <name type="scientific">Coccidioides posadasii (strain C735)</name>
    <name type="common">Valley fever fungus</name>
    <dbReference type="NCBI Taxonomy" id="222929"/>
    <lineage>
        <taxon>Eukaryota</taxon>
        <taxon>Fungi</taxon>
        <taxon>Dikarya</taxon>
        <taxon>Ascomycota</taxon>
        <taxon>Pezizomycotina</taxon>
        <taxon>Eurotiomycetes</taxon>
        <taxon>Eurotiomycetidae</taxon>
        <taxon>Onygenales</taxon>
        <taxon>Onygenaceae</taxon>
        <taxon>Coccidioides</taxon>
    </lineage>
</organism>
<proteinExistence type="predicted"/>
<comment type="caution">
    <text evidence="2">The sequence shown here is derived from an EMBL/GenBank/DDBJ whole genome shotgun (WGS) entry which is preliminary data.</text>
</comment>
<dbReference type="OrthoDB" id="5073671at2759"/>
<evidence type="ECO:0000313" key="3">
    <source>
        <dbReference type="Proteomes" id="UP000009084"/>
    </source>
</evidence>
<sequence>MGNPNEAEAATTEQNDTAPPPYSPCEPPSQPFSTCQHVSPVAHFSMNQSVSPYHPFPTALSAYYQWKITRVFHLGDSTNHKLYTASTHAGISSKGPNIPCVVLYNGPSDKDPALAVVSEQKGWNLKSPISVITLPPLTPSSGPGLNLTIDPAAQGDTSSVTEIMRASVLTDRKTVVFRFSIEVGRDGFRRERFEWRKLKTDDPDYAKRAVKLLRFRSSPTSASSKDGSGAASFEGNGSDGWGDGCEVEVVAVFEWKPVWSMNKPFNIRFMGSGKTGELGDRWAVMAIITGMRIWFLDSQNRTIATSIE</sequence>
<name>C5PCP3_COCP7</name>
<protein>
    <submittedName>
        <fullName evidence="2">Uncharacterized protein</fullName>
    </submittedName>
</protein>
<dbReference type="HOGENOM" id="CLU_061850_0_1_1"/>
<gene>
    <name evidence="2" type="ORF">CPC735_014500</name>
</gene>
<dbReference type="VEuPathDB" id="FungiDB:CPC735_014500"/>
<accession>C5PCP3</accession>
<reference evidence="2 3" key="1">
    <citation type="journal article" date="2009" name="Genome Res.">
        <title>Comparative genomic analyses of the human fungal pathogens Coccidioides and their relatives.</title>
        <authorList>
            <person name="Sharpton T.J."/>
            <person name="Stajich J.E."/>
            <person name="Rounsley S.D."/>
            <person name="Gardner M.J."/>
            <person name="Wortman J.R."/>
            <person name="Jordar V.S."/>
            <person name="Maiti R."/>
            <person name="Kodira C.D."/>
            <person name="Neafsey D.E."/>
            <person name="Zeng Q."/>
            <person name="Hung C.-Y."/>
            <person name="McMahan C."/>
            <person name="Muszewska A."/>
            <person name="Grynberg M."/>
            <person name="Mandel M.A."/>
            <person name="Kellner E.M."/>
            <person name="Barker B.M."/>
            <person name="Galgiani J.N."/>
            <person name="Orbach M.J."/>
            <person name="Kirkland T.N."/>
            <person name="Cole G.T."/>
            <person name="Henn M.R."/>
            <person name="Birren B.W."/>
            <person name="Taylor J.W."/>
        </authorList>
    </citation>
    <scope>NUCLEOTIDE SEQUENCE [LARGE SCALE GENOMIC DNA]</scope>
    <source>
        <strain evidence="3">C735</strain>
    </source>
</reference>